<evidence type="ECO:0000256" key="1">
    <source>
        <dbReference type="ARBA" id="ARBA00004651"/>
    </source>
</evidence>
<evidence type="ECO:0000256" key="14">
    <source>
        <dbReference type="ARBA" id="ARBA00032370"/>
    </source>
</evidence>
<dbReference type="Proteomes" id="UP000248724">
    <property type="component" value="Unassembled WGS sequence"/>
</dbReference>
<feature type="transmembrane region" description="Helical" evidence="23">
    <location>
        <begin position="165"/>
        <end position="181"/>
    </location>
</feature>
<comment type="pathway">
    <text evidence="2">Cell wall biogenesis; peptidoglycan biosynthesis.</text>
</comment>
<dbReference type="GO" id="GO:0051301">
    <property type="term" value="P:cell division"/>
    <property type="evidence" value="ECO:0007669"/>
    <property type="project" value="UniProtKB-KW"/>
</dbReference>
<feature type="transmembrane region" description="Helical" evidence="23">
    <location>
        <begin position="33"/>
        <end position="52"/>
    </location>
</feature>
<dbReference type="EC" id="2.4.99.28" evidence="19"/>
<feature type="transmembrane region" description="Helical" evidence="23">
    <location>
        <begin position="72"/>
        <end position="90"/>
    </location>
</feature>
<comment type="caution">
    <text evidence="25">The sequence shown here is derived from an EMBL/GenBank/DDBJ whole genome shotgun (WGS) entry which is preliminary data.</text>
</comment>
<dbReference type="GO" id="GO:0071555">
    <property type="term" value="P:cell wall organization"/>
    <property type="evidence" value="ECO:0007669"/>
    <property type="project" value="UniProtKB-KW"/>
</dbReference>
<comment type="similarity">
    <text evidence="16">Belongs to the SEDS family. FtsW subfamily.</text>
</comment>
<feature type="transmembrane region" description="Helical" evidence="23">
    <location>
        <begin position="323"/>
        <end position="348"/>
    </location>
</feature>
<evidence type="ECO:0000256" key="15">
    <source>
        <dbReference type="ARBA" id="ARBA00033270"/>
    </source>
</evidence>
<feature type="compositionally biased region" description="Gly residues" evidence="22">
    <location>
        <begin position="410"/>
        <end position="419"/>
    </location>
</feature>
<feature type="transmembrane region" description="Helical" evidence="23">
    <location>
        <begin position="360"/>
        <end position="383"/>
    </location>
</feature>
<dbReference type="EMBL" id="QHBU01000256">
    <property type="protein sequence ID" value="PZR78489.1"/>
    <property type="molecule type" value="Genomic_DNA"/>
</dbReference>
<evidence type="ECO:0000256" key="17">
    <source>
        <dbReference type="ARBA" id="ARBA00041185"/>
    </source>
</evidence>
<evidence type="ECO:0000256" key="10">
    <source>
        <dbReference type="ARBA" id="ARBA00022989"/>
    </source>
</evidence>
<evidence type="ECO:0000256" key="22">
    <source>
        <dbReference type="SAM" id="MobiDB-lite"/>
    </source>
</evidence>
<dbReference type="InterPro" id="IPR001182">
    <property type="entry name" value="FtsW/RodA"/>
</dbReference>
<keyword evidence="8" id="KW-0133">Cell shape</keyword>
<comment type="subcellular location">
    <subcellularLocation>
        <location evidence="1">Cell membrane</location>
        <topology evidence="1">Multi-pass membrane protein</topology>
    </subcellularLocation>
</comment>
<feature type="region of interest" description="Disordered" evidence="22">
    <location>
        <begin position="392"/>
        <end position="419"/>
    </location>
</feature>
<dbReference type="EMBL" id="JAEKNS010000151">
    <property type="protein sequence ID" value="MBJ7596213.1"/>
    <property type="molecule type" value="Genomic_DNA"/>
</dbReference>
<accession>A0A934K5Z6</accession>
<dbReference type="RefSeq" id="WP_337314049.1">
    <property type="nucleotide sequence ID" value="NZ_JAEKNS010000151.1"/>
</dbReference>
<evidence type="ECO:0000256" key="21">
    <source>
        <dbReference type="ARBA" id="ARBA00049966"/>
    </source>
</evidence>
<reference evidence="25 26" key="1">
    <citation type="journal article" date="2017" name="Nature">
        <title>Atmospheric trace gases support primary production in Antarctic desert surface soil.</title>
        <authorList>
            <person name="Ji M."/>
            <person name="Greening C."/>
            <person name="Vanwonterghem I."/>
            <person name="Carere C.R."/>
            <person name="Bay S.K."/>
            <person name="Steen J.A."/>
            <person name="Montgomery K."/>
            <person name="Lines T."/>
            <person name="Beardall J."/>
            <person name="van Dorst J."/>
            <person name="Snape I."/>
            <person name="Stott M.B."/>
            <person name="Hugenholtz P."/>
            <person name="Ferrari B.C."/>
        </authorList>
    </citation>
    <scope>NUCLEOTIDE SEQUENCE [LARGE SCALE GENOMIC DNA]</scope>
    <source>
        <strain evidence="25">RRmetagenome_bin12</strain>
    </source>
</reference>
<dbReference type="PROSITE" id="PS00428">
    <property type="entry name" value="FTSW_RODA_SPOVE"/>
    <property type="match status" value="1"/>
</dbReference>
<dbReference type="PANTHER" id="PTHR30474:SF2">
    <property type="entry name" value="PEPTIDOGLYCAN GLYCOSYLTRANSFERASE FTSW-RELATED"/>
    <property type="match status" value="1"/>
</dbReference>
<keyword evidence="4" id="KW-0132">Cell division</keyword>
<dbReference type="GO" id="GO:0009252">
    <property type="term" value="P:peptidoglycan biosynthetic process"/>
    <property type="evidence" value="ECO:0007669"/>
    <property type="project" value="UniProtKB-KW"/>
</dbReference>
<dbReference type="InterPro" id="IPR018365">
    <property type="entry name" value="Cell_cycle_FtsW-rel_CS"/>
</dbReference>
<evidence type="ECO:0000256" key="19">
    <source>
        <dbReference type="ARBA" id="ARBA00044770"/>
    </source>
</evidence>
<evidence type="ECO:0000256" key="4">
    <source>
        <dbReference type="ARBA" id="ARBA00022618"/>
    </source>
</evidence>
<evidence type="ECO:0000256" key="12">
    <source>
        <dbReference type="ARBA" id="ARBA00023306"/>
    </source>
</evidence>
<evidence type="ECO:0000256" key="11">
    <source>
        <dbReference type="ARBA" id="ARBA00023136"/>
    </source>
</evidence>
<dbReference type="GO" id="GO:0008360">
    <property type="term" value="P:regulation of cell shape"/>
    <property type="evidence" value="ECO:0007669"/>
    <property type="project" value="UniProtKB-KW"/>
</dbReference>
<dbReference type="GO" id="GO:0015648">
    <property type="term" value="F:lipid-linked peptidoglycan transporter activity"/>
    <property type="evidence" value="ECO:0007669"/>
    <property type="project" value="TreeGrafter"/>
</dbReference>
<feature type="transmembrane region" description="Helical" evidence="23">
    <location>
        <begin position="187"/>
        <end position="204"/>
    </location>
</feature>
<dbReference type="NCBIfam" id="TIGR02614">
    <property type="entry name" value="ftsW"/>
    <property type="match status" value="1"/>
</dbReference>
<evidence type="ECO:0000256" key="18">
    <source>
        <dbReference type="ARBA" id="ARBA00041418"/>
    </source>
</evidence>
<keyword evidence="7 23" id="KW-0812">Transmembrane</keyword>
<keyword evidence="9" id="KW-0573">Peptidoglycan synthesis</keyword>
<dbReference type="PANTHER" id="PTHR30474">
    <property type="entry name" value="CELL CYCLE PROTEIN"/>
    <property type="match status" value="1"/>
</dbReference>
<name>A0A2W5YZM9_9BACT</name>
<dbReference type="AlphaFoldDB" id="A0A2W5YZM9"/>
<reference evidence="24 27" key="3">
    <citation type="submission" date="2020-10" db="EMBL/GenBank/DDBJ databases">
        <title>Ca. Dormibacterota MAGs.</title>
        <authorList>
            <person name="Montgomery K."/>
        </authorList>
    </citation>
    <scope>NUCLEOTIDE SEQUENCE [LARGE SCALE GENOMIC DNA]</scope>
    <source>
        <strain evidence="24">SC8812_S17_18</strain>
    </source>
</reference>
<dbReference type="GO" id="GO:0032153">
    <property type="term" value="C:cell division site"/>
    <property type="evidence" value="ECO:0007669"/>
    <property type="project" value="TreeGrafter"/>
</dbReference>
<proteinExistence type="inferred from homology"/>
<evidence type="ECO:0000256" key="5">
    <source>
        <dbReference type="ARBA" id="ARBA00022676"/>
    </source>
</evidence>
<feature type="transmembrane region" description="Helical" evidence="23">
    <location>
        <begin position="97"/>
        <end position="116"/>
    </location>
</feature>
<evidence type="ECO:0000256" key="8">
    <source>
        <dbReference type="ARBA" id="ARBA00022960"/>
    </source>
</evidence>
<sequence length="419" mass="44301">MAARSRPLAVPALRLRETLTGGRTLSLGGVDGWLLTDIAALCAFGLVMVYSASEALGFLWFENANYFFERQLVGMGLGVAALVILARMDYHRLRRLAPVLALCLVAMLILVLLPHFGTAANGARRWFTVGPLSVQPSAIAILVSVLFFSKWLVDRAPAVRSVRGVRDYGLLVGVLLALVLLERDLGSSIIIAGTALVLLALAGVRKRHMLVLLGVVLVGGYLLIMLVAYRSSRLSTFTHPCDDALNTGFQACQALYALGSGGLGGVGLGNSVQKYQWLPEAHTDFIFAIIGEELGLLGTVSVILAFTLLLWRGVRASLRAPDAYGALLAGGITAWIGIEAFVNIGAVTGVIPTTGIPLPFISYGGTSLAMTLAGVGILCNVSAQGRRQGVTVRAHVDRRRRDGWPPDAGPGDGPGAAPR</sequence>
<evidence type="ECO:0000256" key="2">
    <source>
        <dbReference type="ARBA" id="ARBA00004752"/>
    </source>
</evidence>
<reference evidence="25" key="2">
    <citation type="submission" date="2018-05" db="EMBL/GenBank/DDBJ databases">
        <authorList>
            <person name="Ferrari B."/>
        </authorList>
    </citation>
    <scope>NUCLEOTIDE SEQUENCE</scope>
    <source>
        <strain evidence="25">RRmetagenome_bin12</strain>
    </source>
</reference>
<dbReference type="GO" id="GO:0005886">
    <property type="term" value="C:plasma membrane"/>
    <property type="evidence" value="ECO:0007669"/>
    <property type="project" value="UniProtKB-SubCell"/>
</dbReference>
<dbReference type="GO" id="GO:0008955">
    <property type="term" value="F:peptidoglycan glycosyltransferase activity"/>
    <property type="evidence" value="ECO:0007669"/>
    <property type="project" value="UniProtKB-EC"/>
</dbReference>
<keyword evidence="5" id="KW-0328">Glycosyltransferase</keyword>
<keyword evidence="11 23" id="KW-0472">Membrane</keyword>
<keyword evidence="13" id="KW-0961">Cell wall biogenesis/degradation</keyword>
<evidence type="ECO:0000313" key="24">
    <source>
        <dbReference type="EMBL" id="MBJ7596213.1"/>
    </source>
</evidence>
<evidence type="ECO:0000256" key="9">
    <source>
        <dbReference type="ARBA" id="ARBA00022984"/>
    </source>
</evidence>
<evidence type="ECO:0000256" key="7">
    <source>
        <dbReference type="ARBA" id="ARBA00022692"/>
    </source>
</evidence>
<dbReference type="Pfam" id="PF01098">
    <property type="entry name" value="FTSW_RODA_SPOVE"/>
    <property type="match status" value="1"/>
</dbReference>
<evidence type="ECO:0000256" key="23">
    <source>
        <dbReference type="SAM" id="Phobius"/>
    </source>
</evidence>
<evidence type="ECO:0000256" key="6">
    <source>
        <dbReference type="ARBA" id="ARBA00022679"/>
    </source>
</evidence>
<evidence type="ECO:0000313" key="25">
    <source>
        <dbReference type="EMBL" id="PZR78489.1"/>
    </source>
</evidence>
<evidence type="ECO:0000256" key="20">
    <source>
        <dbReference type="ARBA" id="ARBA00049902"/>
    </source>
</evidence>
<keyword evidence="12" id="KW-0131">Cell cycle</keyword>
<comment type="catalytic activity">
    <reaction evidence="20">
        <text>[GlcNAc-(1-&gt;4)-Mur2Ac(oyl-L-Ala-gamma-D-Glu-L-Lys-D-Ala-D-Ala)](n)-di-trans,octa-cis-undecaprenyl diphosphate + beta-D-GlcNAc-(1-&gt;4)-Mur2Ac(oyl-L-Ala-gamma-D-Glu-L-Lys-D-Ala-D-Ala)-di-trans,octa-cis-undecaprenyl diphosphate = [GlcNAc-(1-&gt;4)-Mur2Ac(oyl-L-Ala-gamma-D-Glu-L-Lys-D-Ala-D-Ala)](n+1)-di-trans,octa-cis-undecaprenyl diphosphate + di-trans,octa-cis-undecaprenyl diphosphate + H(+)</text>
        <dbReference type="Rhea" id="RHEA:23708"/>
        <dbReference type="Rhea" id="RHEA-COMP:9602"/>
        <dbReference type="Rhea" id="RHEA-COMP:9603"/>
        <dbReference type="ChEBI" id="CHEBI:15378"/>
        <dbReference type="ChEBI" id="CHEBI:58405"/>
        <dbReference type="ChEBI" id="CHEBI:60033"/>
        <dbReference type="ChEBI" id="CHEBI:78435"/>
        <dbReference type="EC" id="2.4.99.28"/>
    </reaction>
</comment>
<feature type="transmembrane region" description="Helical" evidence="23">
    <location>
        <begin position="285"/>
        <end position="311"/>
    </location>
</feature>
<dbReference type="InterPro" id="IPR013437">
    <property type="entry name" value="FtsW"/>
</dbReference>
<keyword evidence="6" id="KW-0808">Transferase</keyword>
<accession>A0A2W5YZM9</accession>
<evidence type="ECO:0000313" key="27">
    <source>
        <dbReference type="Proteomes" id="UP000606991"/>
    </source>
</evidence>
<gene>
    <name evidence="25" type="primary">ftsW</name>
    <name evidence="25" type="ORF">DLM65_12570</name>
    <name evidence="24" type="ORF">JF886_15395</name>
</gene>
<keyword evidence="10 23" id="KW-1133">Transmembrane helix</keyword>
<keyword evidence="3" id="KW-1003">Cell membrane</keyword>
<evidence type="ECO:0000256" key="16">
    <source>
        <dbReference type="ARBA" id="ARBA00038053"/>
    </source>
</evidence>
<evidence type="ECO:0000256" key="13">
    <source>
        <dbReference type="ARBA" id="ARBA00023316"/>
    </source>
</evidence>
<evidence type="ECO:0000256" key="3">
    <source>
        <dbReference type="ARBA" id="ARBA00022475"/>
    </source>
</evidence>
<dbReference type="Proteomes" id="UP000606991">
    <property type="component" value="Unassembled WGS sequence"/>
</dbReference>
<feature type="transmembrane region" description="Helical" evidence="23">
    <location>
        <begin position="136"/>
        <end position="153"/>
    </location>
</feature>
<comment type="function">
    <text evidence="21">Peptidoglycan polymerase that is essential for cell division.</text>
</comment>
<evidence type="ECO:0000313" key="26">
    <source>
        <dbReference type="Proteomes" id="UP000248724"/>
    </source>
</evidence>
<organism evidence="25 26">
    <name type="scientific">Candidatus Aeolococcus gillhamiae</name>
    <dbReference type="NCBI Taxonomy" id="3127015"/>
    <lineage>
        <taxon>Bacteria</taxon>
        <taxon>Bacillati</taxon>
        <taxon>Candidatus Dormiibacterota</taxon>
        <taxon>Candidatus Dormibacteria</taxon>
        <taxon>Candidatus Aeolococcales</taxon>
        <taxon>Candidatus Aeolococcaceae</taxon>
        <taxon>Candidatus Aeolococcus</taxon>
    </lineage>
</organism>
<protein>
    <recommendedName>
        <fullName evidence="17">Probable peptidoglycan glycosyltransferase FtsW</fullName>
        <ecNumber evidence="19">2.4.99.28</ecNumber>
    </recommendedName>
    <alternativeName>
        <fullName evidence="18">Cell division protein FtsW</fullName>
    </alternativeName>
    <alternativeName>
        <fullName evidence="15">Cell wall polymerase</fullName>
    </alternativeName>
    <alternativeName>
        <fullName evidence="14">Peptidoglycan polymerase</fullName>
    </alternativeName>
</protein>
<feature type="transmembrane region" description="Helical" evidence="23">
    <location>
        <begin position="211"/>
        <end position="229"/>
    </location>
</feature>